<comment type="caution">
    <text evidence="2">The sequence shown here is derived from an EMBL/GenBank/DDBJ whole genome shotgun (WGS) entry which is preliminary data.</text>
</comment>
<evidence type="ECO:0000256" key="1">
    <source>
        <dbReference type="SAM" id="MobiDB-lite"/>
    </source>
</evidence>
<evidence type="ECO:0000313" key="3">
    <source>
        <dbReference type="Proteomes" id="UP000193944"/>
    </source>
</evidence>
<keyword evidence="3" id="KW-1185">Reference proteome</keyword>
<feature type="region of interest" description="Disordered" evidence="1">
    <location>
        <begin position="333"/>
        <end position="373"/>
    </location>
</feature>
<proteinExistence type="predicted"/>
<reference evidence="2 3" key="2">
    <citation type="submission" date="2016-08" db="EMBL/GenBank/DDBJ databases">
        <title>Pervasive Adenine N6-methylation of Active Genes in Fungi.</title>
        <authorList>
            <consortium name="DOE Joint Genome Institute"/>
            <person name="Mondo S.J."/>
            <person name="Dannebaum R.O."/>
            <person name="Kuo R.C."/>
            <person name="Labutti K."/>
            <person name="Haridas S."/>
            <person name="Kuo A."/>
            <person name="Salamov A."/>
            <person name="Ahrendt S.R."/>
            <person name="Lipzen A."/>
            <person name="Sullivan W."/>
            <person name="Andreopoulos W.B."/>
            <person name="Clum A."/>
            <person name="Lindquist E."/>
            <person name="Daum C."/>
            <person name="Ramamoorthy G.K."/>
            <person name="Gryganskyi A."/>
            <person name="Culley D."/>
            <person name="Magnuson J.K."/>
            <person name="James T.Y."/>
            <person name="O'Malley M.A."/>
            <person name="Stajich J.E."/>
            <person name="Spatafora J.W."/>
            <person name="Visel A."/>
            <person name="Grigoriev I.V."/>
        </authorList>
    </citation>
    <scope>NUCLEOTIDE SEQUENCE [LARGE SCALE GENOMIC DNA]</scope>
    <source>
        <strain evidence="2 3">S4</strain>
    </source>
</reference>
<dbReference type="InterPro" id="IPR011993">
    <property type="entry name" value="PH-like_dom_sf"/>
</dbReference>
<feature type="region of interest" description="Disordered" evidence="1">
    <location>
        <begin position="202"/>
        <end position="283"/>
    </location>
</feature>
<protein>
    <recommendedName>
        <fullName evidence="4">PH domain-containing protein</fullName>
    </recommendedName>
</protein>
<dbReference type="Gene3D" id="2.30.29.30">
    <property type="entry name" value="Pleckstrin-homology domain (PH domain)/Phosphotyrosine-binding domain (PTB)"/>
    <property type="match status" value="1"/>
</dbReference>
<dbReference type="Proteomes" id="UP000193944">
    <property type="component" value="Unassembled WGS sequence"/>
</dbReference>
<feature type="compositionally biased region" description="Polar residues" evidence="1">
    <location>
        <begin position="253"/>
        <end position="269"/>
    </location>
</feature>
<sequence>MNTYGNRIDVIKKGYLIHKKHTKVFVILCSPLTISDVSTVYYSIFGGNGLENRAAILGNIAFAAMEETPLLILLASEKETSRPIFVHFMNINGIDDEVKLGQACCMRLHTTKADFTFSASTSTDYQEWIYAFKDAYKKAHPASKRRTLNKEVDDVDDLEENNYTVENIDPNMFIPYNPTATLGRSRSASKAEKPLLGRLFGQCIPDTNNNNKNNNNNNNNNNNKINNNNNYNKNHHHYNSNYLRNSPAGMSPRNRSSNTARVVTPSSPANKKPIETNRLSNPPAHINLPPTLPVNPATTSVITPNNAVYSEMPPLNPPTNVNTVNTNVNTIPTTATTTTTTTSSVTTTALPTSPAPKKIEIPKNETPVPIKTN</sequence>
<dbReference type="SUPFAM" id="SSF50729">
    <property type="entry name" value="PH domain-like"/>
    <property type="match status" value="1"/>
</dbReference>
<feature type="compositionally biased region" description="Low complexity" evidence="1">
    <location>
        <begin position="208"/>
        <end position="232"/>
    </location>
</feature>
<gene>
    <name evidence="2" type="ORF">BCR32DRAFT_296454</name>
</gene>
<dbReference type="AlphaFoldDB" id="A0A1Y1WS51"/>
<evidence type="ECO:0000313" key="2">
    <source>
        <dbReference type="EMBL" id="ORX76098.1"/>
    </source>
</evidence>
<name>A0A1Y1WS51_9FUNG</name>
<reference evidence="2 3" key="1">
    <citation type="submission" date="2016-08" db="EMBL/GenBank/DDBJ databases">
        <title>A Parts List for Fungal Cellulosomes Revealed by Comparative Genomics.</title>
        <authorList>
            <consortium name="DOE Joint Genome Institute"/>
            <person name="Haitjema C.H."/>
            <person name="Gilmore S.P."/>
            <person name="Henske J.K."/>
            <person name="Solomon K.V."/>
            <person name="De Groot R."/>
            <person name="Kuo A."/>
            <person name="Mondo S.J."/>
            <person name="Salamov A.A."/>
            <person name="Labutti K."/>
            <person name="Zhao Z."/>
            <person name="Chiniquy J."/>
            <person name="Barry K."/>
            <person name="Brewer H.M."/>
            <person name="Purvine S.O."/>
            <person name="Wright A.T."/>
            <person name="Boxma B."/>
            <person name="Van Alen T."/>
            <person name="Hackstein J.H."/>
            <person name="Baker S.E."/>
            <person name="Grigoriev I.V."/>
            <person name="O'Malley M.A."/>
        </authorList>
    </citation>
    <scope>NUCLEOTIDE SEQUENCE [LARGE SCALE GENOMIC DNA]</scope>
    <source>
        <strain evidence="2 3">S4</strain>
    </source>
</reference>
<feature type="compositionally biased region" description="Low complexity" evidence="1">
    <location>
        <begin position="333"/>
        <end position="356"/>
    </location>
</feature>
<organism evidence="2 3">
    <name type="scientific">Anaeromyces robustus</name>
    <dbReference type="NCBI Taxonomy" id="1754192"/>
    <lineage>
        <taxon>Eukaryota</taxon>
        <taxon>Fungi</taxon>
        <taxon>Fungi incertae sedis</taxon>
        <taxon>Chytridiomycota</taxon>
        <taxon>Chytridiomycota incertae sedis</taxon>
        <taxon>Neocallimastigomycetes</taxon>
        <taxon>Neocallimastigales</taxon>
        <taxon>Neocallimastigaceae</taxon>
        <taxon>Anaeromyces</taxon>
    </lineage>
</organism>
<evidence type="ECO:0008006" key="4">
    <source>
        <dbReference type="Google" id="ProtNLM"/>
    </source>
</evidence>
<dbReference type="EMBL" id="MCFG01000318">
    <property type="protein sequence ID" value="ORX76098.1"/>
    <property type="molecule type" value="Genomic_DNA"/>
</dbReference>
<accession>A0A1Y1WS51</accession>
<dbReference type="OrthoDB" id="2125767at2759"/>